<organism evidence="2 3">
    <name type="scientific">Tagetes erecta</name>
    <name type="common">African marigold</name>
    <dbReference type="NCBI Taxonomy" id="13708"/>
    <lineage>
        <taxon>Eukaryota</taxon>
        <taxon>Viridiplantae</taxon>
        <taxon>Streptophyta</taxon>
        <taxon>Embryophyta</taxon>
        <taxon>Tracheophyta</taxon>
        <taxon>Spermatophyta</taxon>
        <taxon>Magnoliopsida</taxon>
        <taxon>eudicotyledons</taxon>
        <taxon>Gunneridae</taxon>
        <taxon>Pentapetalae</taxon>
        <taxon>asterids</taxon>
        <taxon>campanulids</taxon>
        <taxon>Asterales</taxon>
        <taxon>Asteraceae</taxon>
        <taxon>Asteroideae</taxon>
        <taxon>Heliantheae alliance</taxon>
        <taxon>Tageteae</taxon>
        <taxon>Tagetes</taxon>
    </lineage>
</organism>
<dbReference type="EMBL" id="JAUHHV010000006">
    <property type="protein sequence ID" value="KAK1422122.1"/>
    <property type="molecule type" value="Genomic_DNA"/>
</dbReference>
<dbReference type="Proteomes" id="UP001229421">
    <property type="component" value="Unassembled WGS sequence"/>
</dbReference>
<reference evidence="2" key="1">
    <citation type="journal article" date="2023" name="bioRxiv">
        <title>Improved chromosome-level genome assembly for marigold (Tagetes erecta).</title>
        <authorList>
            <person name="Jiang F."/>
            <person name="Yuan L."/>
            <person name="Wang S."/>
            <person name="Wang H."/>
            <person name="Xu D."/>
            <person name="Wang A."/>
            <person name="Fan W."/>
        </authorList>
    </citation>
    <scope>NUCLEOTIDE SEQUENCE</scope>
    <source>
        <strain evidence="2">WSJ</strain>
        <tissue evidence="2">Leaf</tissue>
    </source>
</reference>
<accession>A0AAD8KFM8</accession>
<dbReference type="PANTHER" id="PTHR37708:SF2">
    <property type="entry name" value="HOMEOBOX HOX-B3-LIKE PROTEIN"/>
    <property type="match status" value="1"/>
</dbReference>
<feature type="region of interest" description="Disordered" evidence="1">
    <location>
        <begin position="42"/>
        <end position="72"/>
    </location>
</feature>
<dbReference type="PANTHER" id="PTHR37708">
    <property type="entry name" value="HOMEOBOX HOX-B3-LIKE PROTEIN"/>
    <property type="match status" value="1"/>
</dbReference>
<sequence length="189" mass="20858">MTGANTISDHPCFSQLTTNTSSPSSMERGSRYKAYADLRESKLRLKSMSNPPPLPPKITKSSTISTPPERRRKVFSVLTQSVPDFSPVLRKENRKPSLPRVAEKSATPPAKSSSRLYEQNAKLMGSKSMNSREKKCDGMMSARRSCVNMDELKKFSVVAANAINGENRARVCGNRGGGRSTVLGSRHFY</sequence>
<comment type="caution">
    <text evidence="2">The sequence shown here is derived from an EMBL/GenBank/DDBJ whole genome shotgun (WGS) entry which is preliminary data.</text>
</comment>
<feature type="region of interest" description="Disordered" evidence="1">
    <location>
        <begin position="1"/>
        <end position="30"/>
    </location>
</feature>
<name>A0AAD8KFM8_TARER</name>
<evidence type="ECO:0000256" key="1">
    <source>
        <dbReference type="SAM" id="MobiDB-lite"/>
    </source>
</evidence>
<feature type="region of interest" description="Disordered" evidence="1">
    <location>
        <begin position="89"/>
        <end position="115"/>
    </location>
</feature>
<protein>
    <submittedName>
        <fullName evidence="2">Uncharacterized protein</fullName>
    </submittedName>
</protein>
<proteinExistence type="predicted"/>
<keyword evidence="3" id="KW-1185">Reference proteome</keyword>
<evidence type="ECO:0000313" key="3">
    <source>
        <dbReference type="Proteomes" id="UP001229421"/>
    </source>
</evidence>
<dbReference type="AlphaFoldDB" id="A0AAD8KFM8"/>
<evidence type="ECO:0000313" key="2">
    <source>
        <dbReference type="EMBL" id="KAK1422122.1"/>
    </source>
</evidence>
<gene>
    <name evidence="2" type="ORF">QVD17_25018</name>
</gene>
<feature type="compositionally biased region" description="Polar residues" evidence="1">
    <location>
        <begin position="1"/>
        <end position="27"/>
    </location>
</feature>